<evidence type="ECO:0000256" key="1">
    <source>
        <dbReference type="SAM" id="Coils"/>
    </source>
</evidence>
<feature type="coiled-coil region" evidence="1">
    <location>
        <begin position="333"/>
        <end position="360"/>
    </location>
</feature>
<organism evidence="3 4">
    <name type="scientific">Sclerotinia borealis (strain F-4128)</name>
    <dbReference type="NCBI Taxonomy" id="1432307"/>
    <lineage>
        <taxon>Eukaryota</taxon>
        <taxon>Fungi</taxon>
        <taxon>Dikarya</taxon>
        <taxon>Ascomycota</taxon>
        <taxon>Pezizomycotina</taxon>
        <taxon>Leotiomycetes</taxon>
        <taxon>Helotiales</taxon>
        <taxon>Sclerotiniaceae</taxon>
        <taxon>Sclerotinia</taxon>
    </lineage>
</organism>
<feature type="coiled-coil region" evidence="1">
    <location>
        <begin position="193"/>
        <end position="234"/>
    </location>
</feature>
<comment type="caution">
    <text evidence="3">The sequence shown here is derived from an EMBL/GenBank/DDBJ whole genome shotgun (WGS) entry which is preliminary data.</text>
</comment>
<gene>
    <name evidence="3" type="ORF">SBOR_7648</name>
</gene>
<proteinExistence type="predicted"/>
<feature type="compositionally biased region" description="Polar residues" evidence="2">
    <location>
        <begin position="289"/>
        <end position="310"/>
    </location>
</feature>
<dbReference type="Proteomes" id="UP000019487">
    <property type="component" value="Unassembled WGS sequence"/>
</dbReference>
<keyword evidence="1" id="KW-0175">Coiled coil</keyword>
<dbReference type="EMBL" id="AYSA01000441">
    <property type="protein sequence ID" value="ESZ91991.1"/>
    <property type="molecule type" value="Genomic_DNA"/>
</dbReference>
<dbReference type="HOGENOM" id="CLU_382164_0_0_1"/>
<reference evidence="3 4" key="1">
    <citation type="journal article" date="2014" name="Genome Announc.">
        <title>Draft genome sequence of Sclerotinia borealis, a psychrophilic plant pathogenic fungus.</title>
        <authorList>
            <person name="Mardanov A.V."/>
            <person name="Beletsky A.V."/>
            <person name="Kadnikov V.V."/>
            <person name="Ignatov A.N."/>
            <person name="Ravin N.V."/>
        </authorList>
    </citation>
    <scope>NUCLEOTIDE SEQUENCE [LARGE SCALE GENOMIC DNA]</scope>
    <source>
        <strain evidence="4">F-4157</strain>
    </source>
</reference>
<accession>W9C811</accession>
<keyword evidence="4" id="KW-1185">Reference proteome</keyword>
<evidence type="ECO:0000313" key="3">
    <source>
        <dbReference type="EMBL" id="ESZ91991.1"/>
    </source>
</evidence>
<evidence type="ECO:0000256" key="2">
    <source>
        <dbReference type="SAM" id="MobiDB-lite"/>
    </source>
</evidence>
<feature type="region of interest" description="Disordered" evidence="2">
    <location>
        <begin position="283"/>
        <end position="314"/>
    </location>
</feature>
<name>W9C811_SCLBF</name>
<dbReference type="STRING" id="1432307.W9C811"/>
<sequence>MALQQQVAARWQANMMNQEADFHERLKASELLRPGQVQDMLSSAPLVINLMGHLRLAAFSDAAGRISGGNFKGKCLRNNDLSSNLIQLIQQGYLTFSTAEERMLDLKEKLKNLFGGQGTPFVRLIGALKEADGSALKVYEKRLNTGIDDCIEYVDDVEEQFKNWEEMIYELERFAGYKTGQEVQHRDTQQATRNALKNQEVQVEESLKYYEEKSKRADREYEESKKKEEMAQKKASAWRLFGLKAAANTSNLVFGTVNTALSLAKDVPQVVTAASKTLHFFSESGRGEASTTPDQGPSNAAPASNSTTQAPLDPNDMAYQRAADIFNLATALKGILEGNIEDSQQELSDLSNQIASALLDFEKPASKRSYDARTALRGCKNIVQEAQCSKKTIVLNSDQISNPRLDGWKKECQEALNIAMALESEAANLPGRAFGCNLPTLYPSSFNALDPMNIDAIINERHRESIMMHKAAIEAHETYEVSLERLSKKQSEIQVIALKLEQLAEQELTTNDVIVMLKDTAKTMGTLQNDISRLRKFFLGIRRVTKSICGEQTTSLLDGIHLSGFNRGSNQISELKLQEIYIMWLTIRGQVGAVNEACSFYCGISQTHIVPALRQMNRLPIDAGREEQATARHALTESTEAASKDIVEIGKKHYEALQAKVTEMASSYAAEVRSYMPLPAAEVKIIEDASAEVGRQTRKAIASIPSAAYNLDCGKL</sequence>
<dbReference type="OrthoDB" id="5406275at2759"/>
<dbReference type="PANTHER" id="PTHR33488:SF2">
    <property type="entry name" value="EARLY ENDOSOME ANTIGEN 1-LIKE"/>
    <property type="match status" value="1"/>
</dbReference>
<dbReference type="PANTHER" id="PTHR33488">
    <property type="entry name" value="ZGC:162509"/>
    <property type="match status" value="1"/>
</dbReference>
<evidence type="ECO:0000313" key="4">
    <source>
        <dbReference type="Proteomes" id="UP000019487"/>
    </source>
</evidence>
<protein>
    <submittedName>
        <fullName evidence="3">Uncharacterized protein</fullName>
    </submittedName>
</protein>
<dbReference type="AlphaFoldDB" id="W9C811"/>